<keyword evidence="5" id="KW-0418">Kinase</keyword>
<evidence type="ECO:0000256" key="5">
    <source>
        <dbReference type="ARBA" id="ARBA00022777"/>
    </source>
</evidence>
<keyword evidence="12" id="KW-1185">Reference proteome</keyword>
<evidence type="ECO:0000256" key="1">
    <source>
        <dbReference type="ARBA" id="ARBA00010791"/>
    </source>
</evidence>
<feature type="compositionally biased region" description="Low complexity" evidence="9">
    <location>
        <begin position="402"/>
        <end position="411"/>
    </location>
</feature>
<keyword evidence="6 7" id="KW-0067">ATP-binding</keyword>
<dbReference type="AlphaFoldDB" id="A0A2G8SBR2"/>
<gene>
    <name evidence="11" type="ORF">GSI_05904</name>
</gene>
<feature type="region of interest" description="Disordered" evidence="9">
    <location>
        <begin position="393"/>
        <end position="430"/>
    </location>
</feature>
<sequence length="476" mass="51964">MPVTSPPTITVHAHSFPDFTGDKVNGRYELVRLLGTGTFGVVYKAIDHEADCQFVAVKIMRKAGRSDAELVVVKREVLLHTVVSGIKGVVGLIDAFDDDKWCYMVLEFYPGGDLYGQIVDKESYYENDELLRQAFISLIDAVQACHDAEIAHRDLKPENILTNEDGSELYLADFGLAANAKMVSDFGSGTHIYMSPECIGETTGMQPYDPFPSDIWALGVVLINMISMSHPWIQATASDPQFGQFLKDPDFLYKAFPMSAGAHTIIRATLELNPAQRISLPDLREAILSLDTFFRPMCELGLELQYQYRCAAQDTPTATPGCWDSLFATRPKSVPGPTPLDALNIYAPLPSTTSVRAIRHRSSDSASDGVNTVPPSRADTPACTSCFCLWSSPGSGSGSGSGSTSRASSDVSSEEELVTPDGSAGATVVPSKLDSKLEMWEQMMMEAFQEEARAEHDDGWRKGSGRAVRVTRCRSN</sequence>
<evidence type="ECO:0000256" key="3">
    <source>
        <dbReference type="ARBA" id="ARBA00022679"/>
    </source>
</evidence>
<dbReference type="Proteomes" id="UP000230002">
    <property type="component" value="Unassembled WGS sequence"/>
</dbReference>
<keyword evidence="4 7" id="KW-0547">Nucleotide-binding</keyword>
<evidence type="ECO:0000256" key="2">
    <source>
        <dbReference type="ARBA" id="ARBA00022527"/>
    </source>
</evidence>
<evidence type="ECO:0000313" key="12">
    <source>
        <dbReference type="Proteomes" id="UP000230002"/>
    </source>
</evidence>
<dbReference type="SMART" id="SM00220">
    <property type="entry name" value="S_TKc"/>
    <property type="match status" value="1"/>
</dbReference>
<evidence type="ECO:0000259" key="10">
    <source>
        <dbReference type="PROSITE" id="PS50011"/>
    </source>
</evidence>
<dbReference type="InterPro" id="IPR008271">
    <property type="entry name" value="Ser/Thr_kinase_AS"/>
</dbReference>
<evidence type="ECO:0000256" key="9">
    <source>
        <dbReference type="SAM" id="MobiDB-lite"/>
    </source>
</evidence>
<dbReference type="Gene3D" id="1.10.510.10">
    <property type="entry name" value="Transferase(Phosphotransferase) domain 1"/>
    <property type="match status" value="1"/>
</dbReference>
<dbReference type="Pfam" id="PF00069">
    <property type="entry name" value="Pkinase"/>
    <property type="match status" value="1"/>
</dbReference>
<comment type="similarity">
    <text evidence="1">Belongs to the protein kinase superfamily. CAMK Ser/Thr protein kinase family. NIM1 subfamily.</text>
</comment>
<dbReference type="STRING" id="1077348.A0A2G8SBR2"/>
<comment type="caution">
    <text evidence="11">The sequence shown here is derived from an EMBL/GenBank/DDBJ whole genome shotgun (WGS) entry which is preliminary data.</text>
</comment>
<organism evidence="11 12">
    <name type="scientific">Ganoderma sinense ZZ0214-1</name>
    <dbReference type="NCBI Taxonomy" id="1077348"/>
    <lineage>
        <taxon>Eukaryota</taxon>
        <taxon>Fungi</taxon>
        <taxon>Dikarya</taxon>
        <taxon>Basidiomycota</taxon>
        <taxon>Agaricomycotina</taxon>
        <taxon>Agaricomycetes</taxon>
        <taxon>Polyporales</taxon>
        <taxon>Polyporaceae</taxon>
        <taxon>Ganoderma</taxon>
    </lineage>
</organism>
<accession>A0A2G8SBR2</accession>
<feature type="binding site" evidence="7">
    <location>
        <position position="58"/>
    </location>
    <ligand>
        <name>ATP</name>
        <dbReference type="ChEBI" id="CHEBI:30616"/>
    </ligand>
</feature>
<name>A0A2G8SBR2_9APHY</name>
<protein>
    <recommendedName>
        <fullName evidence="10">Protein kinase domain-containing protein</fullName>
    </recommendedName>
</protein>
<dbReference type="GO" id="GO:0005737">
    <property type="term" value="C:cytoplasm"/>
    <property type="evidence" value="ECO:0007669"/>
    <property type="project" value="TreeGrafter"/>
</dbReference>
<dbReference type="InterPro" id="IPR000719">
    <property type="entry name" value="Prot_kinase_dom"/>
</dbReference>
<dbReference type="OrthoDB" id="541276at2759"/>
<feature type="domain" description="Protein kinase" evidence="10">
    <location>
        <begin position="28"/>
        <end position="294"/>
    </location>
</feature>
<evidence type="ECO:0000256" key="8">
    <source>
        <dbReference type="RuleBase" id="RU000304"/>
    </source>
</evidence>
<evidence type="ECO:0000256" key="7">
    <source>
        <dbReference type="PROSITE-ProRule" id="PRU10141"/>
    </source>
</evidence>
<proteinExistence type="inferred from homology"/>
<dbReference type="PROSITE" id="PS00107">
    <property type="entry name" value="PROTEIN_KINASE_ATP"/>
    <property type="match status" value="1"/>
</dbReference>
<dbReference type="InterPro" id="IPR011009">
    <property type="entry name" value="Kinase-like_dom_sf"/>
</dbReference>
<dbReference type="GO" id="GO:0004674">
    <property type="term" value="F:protein serine/threonine kinase activity"/>
    <property type="evidence" value="ECO:0007669"/>
    <property type="project" value="UniProtKB-KW"/>
</dbReference>
<evidence type="ECO:0000256" key="4">
    <source>
        <dbReference type="ARBA" id="ARBA00022741"/>
    </source>
</evidence>
<dbReference type="GO" id="GO:0005524">
    <property type="term" value="F:ATP binding"/>
    <property type="evidence" value="ECO:0007669"/>
    <property type="project" value="UniProtKB-UniRule"/>
</dbReference>
<keyword evidence="2 8" id="KW-0723">Serine/threonine-protein kinase</keyword>
<dbReference type="SUPFAM" id="SSF56112">
    <property type="entry name" value="Protein kinase-like (PK-like)"/>
    <property type="match status" value="1"/>
</dbReference>
<evidence type="ECO:0000256" key="6">
    <source>
        <dbReference type="ARBA" id="ARBA00022840"/>
    </source>
</evidence>
<dbReference type="InterPro" id="IPR017441">
    <property type="entry name" value="Protein_kinase_ATP_BS"/>
</dbReference>
<evidence type="ECO:0000313" key="11">
    <source>
        <dbReference type="EMBL" id="PIL31206.1"/>
    </source>
</evidence>
<dbReference type="PANTHER" id="PTHR24346:SF82">
    <property type="entry name" value="KP78A-RELATED"/>
    <property type="match status" value="1"/>
</dbReference>
<dbReference type="PROSITE" id="PS00108">
    <property type="entry name" value="PROTEIN_KINASE_ST"/>
    <property type="match status" value="1"/>
</dbReference>
<dbReference type="PROSITE" id="PS50011">
    <property type="entry name" value="PROTEIN_KINASE_DOM"/>
    <property type="match status" value="1"/>
</dbReference>
<dbReference type="PANTHER" id="PTHR24346">
    <property type="entry name" value="MAP/MICROTUBULE AFFINITY-REGULATING KINASE"/>
    <property type="match status" value="1"/>
</dbReference>
<keyword evidence="3" id="KW-0808">Transferase</keyword>
<dbReference type="GO" id="GO:0035556">
    <property type="term" value="P:intracellular signal transduction"/>
    <property type="evidence" value="ECO:0007669"/>
    <property type="project" value="TreeGrafter"/>
</dbReference>
<reference evidence="11 12" key="1">
    <citation type="journal article" date="2015" name="Sci. Rep.">
        <title>Chromosome-level genome map provides insights into diverse defense mechanisms in the medicinal fungus Ganoderma sinense.</title>
        <authorList>
            <person name="Zhu Y."/>
            <person name="Xu J."/>
            <person name="Sun C."/>
            <person name="Zhou S."/>
            <person name="Xu H."/>
            <person name="Nelson D.R."/>
            <person name="Qian J."/>
            <person name="Song J."/>
            <person name="Luo H."/>
            <person name="Xiang L."/>
            <person name="Li Y."/>
            <person name="Xu Z."/>
            <person name="Ji A."/>
            <person name="Wang L."/>
            <person name="Lu S."/>
            <person name="Hayward A."/>
            <person name="Sun W."/>
            <person name="Li X."/>
            <person name="Schwartz D.C."/>
            <person name="Wang Y."/>
            <person name="Chen S."/>
        </authorList>
    </citation>
    <scope>NUCLEOTIDE SEQUENCE [LARGE SCALE GENOMIC DNA]</scope>
    <source>
        <strain evidence="11 12">ZZ0214-1</strain>
    </source>
</reference>
<dbReference type="EMBL" id="AYKW01000012">
    <property type="protein sequence ID" value="PIL31206.1"/>
    <property type="molecule type" value="Genomic_DNA"/>
</dbReference>